<dbReference type="InterPro" id="IPR011527">
    <property type="entry name" value="ABC1_TM_dom"/>
</dbReference>
<name>A0A3B0VP59_9ZZZZ</name>
<reference evidence="12" key="1">
    <citation type="submission" date="2018-06" db="EMBL/GenBank/DDBJ databases">
        <authorList>
            <person name="Zhirakovskaya E."/>
        </authorList>
    </citation>
    <scope>NUCLEOTIDE SEQUENCE</scope>
</reference>
<evidence type="ECO:0000256" key="8">
    <source>
        <dbReference type="ARBA" id="ARBA00023136"/>
    </source>
</evidence>
<comment type="subcellular location">
    <subcellularLocation>
        <location evidence="1">Cell membrane</location>
        <topology evidence="1">Multi-pass membrane protein</topology>
    </subcellularLocation>
</comment>
<dbReference type="InterPro" id="IPR017871">
    <property type="entry name" value="ABC_transporter-like_CS"/>
</dbReference>
<sequence>MQSIVDHVFVGKDKDLLDILVIAFILISLLQSAMYLIRSWSSRVFISSLGVVWEKRLFVKLLKLPINFFESRSLGEILSRFNSIRTIQNVLAGSLIEVLMDGLMSFLALCIMLYYSGVMVTMTVLSLIVYYIIRLSLFSRIRTHVESEYTALAKQQSHAVETIRGIQTLKLFVGEKKRLDAWFNLLIETTNESLSLAWFRINFVVLKRFIVGIERVIVIWYGSHLVLNQQFSVGMLIAFLAYREIFSSRASALIDRLMEFRLLKVHVLRLTDITNSNVERQEGRNFSEEVKNIQIKNLYFKYAENESWVIKDLSLSIQKNQSIAIVGKSGCGKSTLIKLIIGLLEAENGKITINNKDISSIILKDYRSSFGVVMQDDQLFAGNISQNIALFNEDIDMRMVVDSAKKASIHNDIKKMTMGYNTLVGDMGSVFSGGQKQRILLARALYKKPKVLILDEATSHLDKDNEFFINQSMKNLSVICITVAHRKETIACADRVLEMKGGKIIRDCKPSEYLNE</sequence>
<dbReference type="InterPro" id="IPR036640">
    <property type="entry name" value="ABC1_TM_sf"/>
</dbReference>
<evidence type="ECO:0000259" key="10">
    <source>
        <dbReference type="PROSITE" id="PS50893"/>
    </source>
</evidence>
<dbReference type="InterPro" id="IPR027417">
    <property type="entry name" value="P-loop_NTPase"/>
</dbReference>
<feature type="transmembrane region" description="Helical" evidence="9">
    <location>
        <begin position="16"/>
        <end position="37"/>
    </location>
</feature>
<dbReference type="Pfam" id="PF00005">
    <property type="entry name" value="ABC_tran"/>
    <property type="match status" value="1"/>
</dbReference>
<dbReference type="PANTHER" id="PTHR43394">
    <property type="entry name" value="ATP-DEPENDENT PERMEASE MDL1, MITOCHONDRIAL"/>
    <property type="match status" value="1"/>
</dbReference>
<dbReference type="SMART" id="SM00382">
    <property type="entry name" value="AAA"/>
    <property type="match status" value="1"/>
</dbReference>
<dbReference type="Gene3D" id="3.40.50.300">
    <property type="entry name" value="P-loop containing nucleotide triphosphate hydrolases"/>
    <property type="match status" value="1"/>
</dbReference>
<evidence type="ECO:0000259" key="11">
    <source>
        <dbReference type="PROSITE" id="PS50929"/>
    </source>
</evidence>
<dbReference type="SUPFAM" id="SSF90123">
    <property type="entry name" value="ABC transporter transmembrane region"/>
    <property type="match status" value="1"/>
</dbReference>
<dbReference type="InterPro" id="IPR003439">
    <property type="entry name" value="ABC_transporter-like_ATP-bd"/>
</dbReference>
<evidence type="ECO:0000256" key="5">
    <source>
        <dbReference type="ARBA" id="ARBA00022741"/>
    </source>
</evidence>
<dbReference type="GO" id="GO:0016887">
    <property type="term" value="F:ATP hydrolysis activity"/>
    <property type="evidence" value="ECO:0007669"/>
    <property type="project" value="InterPro"/>
</dbReference>
<feature type="transmembrane region" description="Helical" evidence="9">
    <location>
        <begin position="114"/>
        <end position="133"/>
    </location>
</feature>
<keyword evidence="8 9" id="KW-0472">Membrane</keyword>
<dbReference type="AlphaFoldDB" id="A0A3B0VP59"/>
<dbReference type="FunFam" id="3.40.50.300:FF:000299">
    <property type="entry name" value="ABC transporter ATP-binding protein/permease"/>
    <property type="match status" value="1"/>
</dbReference>
<organism evidence="12">
    <name type="scientific">hydrothermal vent metagenome</name>
    <dbReference type="NCBI Taxonomy" id="652676"/>
    <lineage>
        <taxon>unclassified sequences</taxon>
        <taxon>metagenomes</taxon>
        <taxon>ecological metagenomes</taxon>
    </lineage>
</organism>
<protein>
    <submittedName>
        <fullName evidence="12">Bacteriocin/lantibiotic efflux ABC transporter, permease/ATP-binding protein</fullName>
    </submittedName>
</protein>
<dbReference type="CDD" id="cd18567">
    <property type="entry name" value="ABC_6TM_CvaB_RaxB_like"/>
    <property type="match status" value="1"/>
</dbReference>
<dbReference type="GO" id="GO:0015421">
    <property type="term" value="F:ABC-type oligopeptide transporter activity"/>
    <property type="evidence" value="ECO:0007669"/>
    <property type="project" value="TreeGrafter"/>
</dbReference>
<dbReference type="InterPro" id="IPR039421">
    <property type="entry name" value="Type_1_exporter"/>
</dbReference>
<keyword evidence="4 9" id="KW-0812">Transmembrane</keyword>
<evidence type="ECO:0000256" key="3">
    <source>
        <dbReference type="ARBA" id="ARBA00022475"/>
    </source>
</evidence>
<feature type="domain" description="ABC transmembrane type-1" evidence="11">
    <location>
        <begin position="1"/>
        <end position="262"/>
    </location>
</feature>
<dbReference type="PROSITE" id="PS00211">
    <property type="entry name" value="ABC_TRANSPORTER_1"/>
    <property type="match status" value="1"/>
</dbReference>
<dbReference type="Gene3D" id="1.20.1560.10">
    <property type="entry name" value="ABC transporter type 1, transmembrane domain"/>
    <property type="match status" value="1"/>
</dbReference>
<dbReference type="GO" id="GO:0005524">
    <property type="term" value="F:ATP binding"/>
    <property type="evidence" value="ECO:0007669"/>
    <property type="project" value="UniProtKB-KW"/>
</dbReference>
<proteinExistence type="predicted"/>
<dbReference type="PROSITE" id="PS50893">
    <property type="entry name" value="ABC_TRANSPORTER_2"/>
    <property type="match status" value="1"/>
</dbReference>
<keyword evidence="3" id="KW-1003">Cell membrane</keyword>
<dbReference type="PANTHER" id="PTHR43394:SF1">
    <property type="entry name" value="ATP-BINDING CASSETTE SUB-FAMILY B MEMBER 10, MITOCHONDRIAL"/>
    <property type="match status" value="1"/>
</dbReference>
<gene>
    <name evidence="12" type="ORF">MNBD_GAMMA03-1697</name>
</gene>
<evidence type="ECO:0000313" key="12">
    <source>
        <dbReference type="EMBL" id="VAW44661.1"/>
    </source>
</evidence>
<evidence type="ECO:0000256" key="6">
    <source>
        <dbReference type="ARBA" id="ARBA00022840"/>
    </source>
</evidence>
<dbReference type="EMBL" id="UOFC01000015">
    <property type="protein sequence ID" value="VAW44661.1"/>
    <property type="molecule type" value="Genomic_DNA"/>
</dbReference>
<accession>A0A3B0VP59</accession>
<dbReference type="SUPFAM" id="SSF52540">
    <property type="entry name" value="P-loop containing nucleoside triphosphate hydrolases"/>
    <property type="match status" value="1"/>
</dbReference>
<dbReference type="PROSITE" id="PS50929">
    <property type="entry name" value="ABC_TM1F"/>
    <property type="match status" value="1"/>
</dbReference>
<evidence type="ECO:0000256" key="1">
    <source>
        <dbReference type="ARBA" id="ARBA00004651"/>
    </source>
</evidence>
<dbReference type="Pfam" id="PF00664">
    <property type="entry name" value="ABC_membrane"/>
    <property type="match status" value="1"/>
</dbReference>
<feature type="domain" description="ABC transporter" evidence="10">
    <location>
        <begin position="293"/>
        <end position="516"/>
    </location>
</feature>
<keyword evidence="7 9" id="KW-1133">Transmembrane helix</keyword>
<evidence type="ECO:0000256" key="7">
    <source>
        <dbReference type="ARBA" id="ARBA00022989"/>
    </source>
</evidence>
<keyword evidence="5" id="KW-0547">Nucleotide-binding</keyword>
<keyword evidence="2" id="KW-0813">Transport</keyword>
<evidence type="ECO:0000256" key="9">
    <source>
        <dbReference type="SAM" id="Phobius"/>
    </source>
</evidence>
<dbReference type="InterPro" id="IPR003593">
    <property type="entry name" value="AAA+_ATPase"/>
</dbReference>
<evidence type="ECO:0000256" key="4">
    <source>
        <dbReference type="ARBA" id="ARBA00022692"/>
    </source>
</evidence>
<dbReference type="GO" id="GO:0005886">
    <property type="term" value="C:plasma membrane"/>
    <property type="evidence" value="ECO:0007669"/>
    <property type="project" value="UniProtKB-SubCell"/>
</dbReference>
<keyword evidence="6 12" id="KW-0067">ATP-binding</keyword>
<evidence type="ECO:0000256" key="2">
    <source>
        <dbReference type="ARBA" id="ARBA00022448"/>
    </source>
</evidence>